<evidence type="ECO:0000259" key="1">
    <source>
        <dbReference type="PROSITE" id="PS50181"/>
    </source>
</evidence>
<reference evidence="2 3" key="1">
    <citation type="submission" date="2024-09" db="EMBL/GenBank/DDBJ databases">
        <title>Rethinking Asexuality: The Enigmatic Case of Functional Sexual Genes in Lepraria (Stereocaulaceae).</title>
        <authorList>
            <person name="Doellman M."/>
            <person name="Sun Y."/>
            <person name="Barcenas-Pena A."/>
            <person name="Lumbsch H.T."/>
            <person name="Grewe F."/>
        </authorList>
    </citation>
    <scope>NUCLEOTIDE SEQUENCE [LARGE SCALE GENOMIC DNA]</scope>
    <source>
        <strain evidence="2 3">Grewe 0041</strain>
    </source>
</reference>
<comment type="caution">
    <text evidence="2">The sequence shown here is derived from an EMBL/GenBank/DDBJ whole genome shotgun (WGS) entry which is preliminary data.</text>
</comment>
<dbReference type="InterPro" id="IPR001810">
    <property type="entry name" value="F-box_dom"/>
</dbReference>
<feature type="domain" description="F-box" evidence="1">
    <location>
        <begin position="4"/>
        <end position="50"/>
    </location>
</feature>
<proteinExistence type="predicted"/>
<evidence type="ECO:0000313" key="2">
    <source>
        <dbReference type="EMBL" id="KAL2055141.1"/>
    </source>
</evidence>
<dbReference type="EMBL" id="JBHFEH010000012">
    <property type="protein sequence ID" value="KAL2055141.1"/>
    <property type="molecule type" value="Genomic_DNA"/>
</dbReference>
<gene>
    <name evidence="2" type="ORF">ABVK25_004479</name>
</gene>
<name>A0ABR4BE43_9LECA</name>
<keyword evidence="3" id="KW-1185">Reference proteome</keyword>
<evidence type="ECO:0000313" key="3">
    <source>
        <dbReference type="Proteomes" id="UP001590951"/>
    </source>
</evidence>
<dbReference type="Proteomes" id="UP001590951">
    <property type="component" value="Unassembled WGS sequence"/>
</dbReference>
<dbReference type="PROSITE" id="PS50181">
    <property type="entry name" value="FBOX"/>
    <property type="match status" value="1"/>
</dbReference>
<dbReference type="Pfam" id="PF12937">
    <property type="entry name" value="F-box-like"/>
    <property type="match status" value="1"/>
</dbReference>
<protein>
    <recommendedName>
        <fullName evidence="1">F-box domain-containing protein</fullName>
    </recommendedName>
</protein>
<sequence>MAASATMSELPNELILDISHHLPKASDLLQLTLANRRMSRLIGSTLYKHVVISKAAYDLKCPELGDNPSFSTYAAIRSLARTLRRNKHYFGSAIHTLEISLEHRYPLETNVQHKQNIKSFGLTLLTPQFDTL</sequence>
<accession>A0ABR4BE43</accession>
<organism evidence="2 3">
    <name type="scientific">Lepraria finkii</name>
    <dbReference type="NCBI Taxonomy" id="1340010"/>
    <lineage>
        <taxon>Eukaryota</taxon>
        <taxon>Fungi</taxon>
        <taxon>Dikarya</taxon>
        <taxon>Ascomycota</taxon>
        <taxon>Pezizomycotina</taxon>
        <taxon>Lecanoromycetes</taxon>
        <taxon>OSLEUM clade</taxon>
        <taxon>Lecanoromycetidae</taxon>
        <taxon>Lecanorales</taxon>
        <taxon>Lecanorineae</taxon>
        <taxon>Stereocaulaceae</taxon>
        <taxon>Lepraria</taxon>
    </lineage>
</organism>